<evidence type="ECO:0000256" key="14">
    <source>
        <dbReference type="SAM" id="MobiDB-lite"/>
    </source>
</evidence>
<sequence length="1018" mass="113682">MASVRPQPSSSLGQWQKRSRRQVPRRSLPHSVPRHSRVRAQIGVVGAGSMGKGMAMLFAENGLDVSLYDVKPKNIDDLPSVLQSSLAPELHQKVAGYKDLTEFMSSLGGKDADKLLVFSIPHGSAADKVIEQIRGFLTSGDVILDGGNEHYENAKRRQDELQPHGISYISMGVSGGYQSARRGPSISPSGDRAAVERVLPLLKKFAAKDPKTGQPCVANLGPGPCGHYVKMVHNGIEQGILGIVNETWEMLYKCLHVDLDTISSIYKKWEDEGELKRNFLFGIGADICRRHKEDGRPGHIVNEVQDKVVQDADDSEGASRRDPILSVGATPFHASLQGLVFWTVMEAARRHVSAPTISSAHFFRIASADRAQRMQVVQALGESIGAARKQHVDEGFKEEFIEDLRLAAYCACLASFVQGMNLIARASKDEGWGVNLAECIQIWREGCIIRSEYIAELLQPLYEKEPGVLNTLTLEPVAEEIKRTIPHLLKVVKYGLEWNAHIPTLSASVEYFKYCGGKHLPSQFMEAELDYFGAHNYDLKSEGDGEVQKAPTALTVNTPAPAMFRISSSLWERIHHYASFPQTGVSLQQMVLFGQNPSQGTLLRGSQFLLEELPVRLAHRVKELDQLPHNLSDMPSINKVKNWYAQSFEELIHFPPIRLPADIRAAMLAPPTDPVSLPESHPNPSLNFQYYADDYGSPQTGLGIVSTPKNAKSGHGNGAANGNGQKMRIPMERRYYANMSHIREWPPEVREYNRAFTKTLEAIKKRHDPTVTTVAQGVLEWKRSRNARNINLDVQHWLDRFYMSRIGIRFLIGQLHTTDIALNTLQPHPDYVGIICTRANVHDIVQEAIENARFVCEEHYSMFKGPPVQLICPKDLHFAYVPGHLSHICFELLKNSLRAVVERFGPESEHFPPIKVIVVEGKEDITIKISDEGGGIPRSAIPLIWTYMYTTMEGQNIDQDFNDSDFRAPLAGFGYGLPLSRLYARYFGGDLRLISMDGFGTDVYIHLNRLSSSREPLP</sequence>
<evidence type="ECO:0000256" key="10">
    <source>
        <dbReference type="ARBA" id="ARBA00023126"/>
    </source>
</evidence>
<dbReference type="SMART" id="SM01350">
    <property type="entry name" value="6PGD"/>
    <property type="match status" value="1"/>
</dbReference>
<dbReference type="GO" id="GO:0050661">
    <property type="term" value="F:NADP binding"/>
    <property type="evidence" value="ECO:0007669"/>
    <property type="project" value="InterPro"/>
</dbReference>
<keyword evidence="8" id="KW-0560">Oxidoreductase</keyword>
<dbReference type="GO" id="GO:0005524">
    <property type="term" value="F:ATP binding"/>
    <property type="evidence" value="ECO:0007669"/>
    <property type="project" value="UniProtKB-UniRule"/>
</dbReference>
<dbReference type="InterPro" id="IPR036291">
    <property type="entry name" value="NAD(P)-bd_dom_sf"/>
</dbReference>
<dbReference type="Proteomes" id="UP000029665">
    <property type="component" value="Unassembled WGS sequence"/>
</dbReference>
<evidence type="ECO:0000256" key="11">
    <source>
        <dbReference type="ARBA" id="ARBA00023128"/>
    </source>
</evidence>
<protein>
    <recommendedName>
        <fullName evidence="13">Protein-serine/threonine kinase</fullName>
        <ecNumber evidence="13">2.7.11.-</ecNumber>
    </recommendedName>
</protein>
<dbReference type="Gene3D" id="1.20.140.20">
    <property type="entry name" value="Alpha-ketoacid/pyruvate dehydrogenase kinase, N-terminal domain"/>
    <property type="match status" value="2"/>
</dbReference>
<proteinExistence type="inferred from homology"/>
<dbReference type="SUPFAM" id="SSF51735">
    <property type="entry name" value="NAD(P)-binding Rossmann-fold domains"/>
    <property type="match status" value="1"/>
</dbReference>
<keyword evidence="7 13" id="KW-0067">ATP-binding</keyword>
<comment type="similarity">
    <text evidence="2 13">Belongs to the PDK/BCKDK protein kinase family.</text>
</comment>
<comment type="subcellular location">
    <subcellularLocation>
        <location evidence="13">Mitochondrion matrix</location>
    </subcellularLocation>
</comment>
<dbReference type="OrthoDB" id="434986at2759"/>
<keyword evidence="4 13" id="KW-0808">Transferase</keyword>
<evidence type="ECO:0000256" key="7">
    <source>
        <dbReference type="ARBA" id="ARBA00022840"/>
    </source>
</evidence>
<dbReference type="Pfam" id="PF10436">
    <property type="entry name" value="BCDHK_Adom3"/>
    <property type="match status" value="1"/>
</dbReference>
<comment type="caution">
    <text evidence="16">The sequence shown here is derived from an EMBL/GenBank/DDBJ whole genome shotgun (WGS) entry which is preliminary data.</text>
</comment>
<dbReference type="Gene3D" id="3.30.565.10">
    <property type="entry name" value="Histidine kinase-like ATPase, C-terminal domain"/>
    <property type="match status" value="1"/>
</dbReference>
<dbReference type="Gene3D" id="3.40.50.720">
    <property type="entry name" value="NAD(P)-binding Rossmann-like Domain"/>
    <property type="match status" value="1"/>
</dbReference>
<dbReference type="PRINTS" id="PR00076">
    <property type="entry name" value="6PGDHDRGNASE"/>
</dbReference>
<feature type="domain" description="Histidine kinase" evidence="15">
    <location>
        <begin position="885"/>
        <end position="1011"/>
    </location>
</feature>
<evidence type="ECO:0000256" key="9">
    <source>
        <dbReference type="ARBA" id="ARBA00023064"/>
    </source>
</evidence>
<dbReference type="STRING" id="5643.A0A060SQJ3"/>
<reference evidence="16" key="1">
    <citation type="submission" date="2014-01" db="EMBL/GenBank/DDBJ databases">
        <title>The genome of the white-rot fungus Pycnoporus cinnabarinus: a basidiomycete model with a versatile arsenal for lignocellulosic biomass breakdown.</title>
        <authorList>
            <person name="Levasseur A."/>
            <person name="Lomascolo A."/>
            <person name="Ruiz-Duenas F.J."/>
            <person name="Uzan E."/>
            <person name="Piumi F."/>
            <person name="Kues U."/>
            <person name="Ram A.F.J."/>
            <person name="Murat C."/>
            <person name="Haon M."/>
            <person name="Benoit I."/>
            <person name="Arfi Y."/>
            <person name="Chevret D."/>
            <person name="Drula E."/>
            <person name="Kwon M.J."/>
            <person name="Gouret P."/>
            <person name="Lesage-Meessen L."/>
            <person name="Lombard V."/>
            <person name="Mariette J."/>
            <person name="Noirot C."/>
            <person name="Park J."/>
            <person name="Patyshakuliyeva A."/>
            <person name="Wieneger R.A.B."/>
            <person name="Wosten H.A.B."/>
            <person name="Martin F."/>
            <person name="Coutinho P.M."/>
            <person name="de Vries R."/>
            <person name="Martinez A.T."/>
            <person name="Klopp C."/>
            <person name="Pontarotti P."/>
            <person name="Henrissat B."/>
            <person name="Record E."/>
        </authorList>
    </citation>
    <scope>NUCLEOTIDE SEQUENCE [LARGE SCALE GENOMIC DNA]</scope>
    <source>
        <strain evidence="16">BRFM137</strain>
    </source>
</reference>
<evidence type="ECO:0000256" key="5">
    <source>
        <dbReference type="ARBA" id="ARBA00022741"/>
    </source>
</evidence>
<dbReference type="HOGENOM" id="CLU_296492_0_0_1"/>
<keyword evidence="10" id="KW-0570">Pentose shunt</keyword>
<dbReference type="UniPathway" id="UPA00115">
    <property type="reaction ID" value="UER00410"/>
</dbReference>
<feature type="region of interest" description="Disordered" evidence="14">
    <location>
        <begin position="1"/>
        <end position="34"/>
    </location>
</feature>
<comment type="pathway">
    <text evidence="1">Carbohydrate degradation; pentose phosphate pathway; D-ribulose 5-phosphate from D-glucose 6-phosphate (oxidative stage): step 3/3.</text>
</comment>
<comment type="catalytic activity">
    <reaction evidence="12">
        <text>L-seryl-[pyruvate dehydrogenase E1 alpha subunit] + ATP = O-phospho-L-seryl-[pyruvate dehydrogenase E1 alpha subunit] + ADP + H(+)</text>
        <dbReference type="Rhea" id="RHEA:23052"/>
        <dbReference type="Rhea" id="RHEA-COMP:13689"/>
        <dbReference type="Rhea" id="RHEA-COMP:13690"/>
        <dbReference type="ChEBI" id="CHEBI:15378"/>
        <dbReference type="ChEBI" id="CHEBI:29999"/>
        <dbReference type="ChEBI" id="CHEBI:30616"/>
        <dbReference type="ChEBI" id="CHEBI:83421"/>
        <dbReference type="ChEBI" id="CHEBI:456216"/>
        <dbReference type="EC" id="2.7.11.2"/>
    </reaction>
</comment>
<evidence type="ECO:0000313" key="16">
    <source>
        <dbReference type="EMBL" id="CDO76782.1"/>
    </source>
</evidence>
<dbReference type="CDD" id="cd16929">
    <property type="entry name" value="HATPase_PDK-like"/>
    <property type="match status" value="1"/>
</dbReference>
<evidence type="ECO:0000313" key="17">
    <source>
        <dbReference type="Proteomes" id="UP000029665"/>
    </source>
</evidence>
<dbReference type="SMART" id="SM00387">
    <property type="entry name" value="HATPase_c"/>
    <property type="match status" value="1"/>
</dbReference>
<dbReference type="GO" id="GO:0005759">
    <property type="term" value="C:mitochondrial matrix"/>
    <property type="evidence" value="ECO:0007669"/>
    <property type="project" value="UniProtKB-SubCell"/>
</dbReference>
<feature type="compositionally biased region" description="Basic residues" evidence="14">
    <location>
        <begin position="17"/>
        <end position="34"/>
    </location>
</feature>
<dbReference type="InterPro" id="IPR008927">
    <property type="entry name" value="6-PGluconate_DH-like_C_sf"/>
</dbReference>
<keyword evidence="11 13" id="KW-0496">Mitochondrion</keyword>
<dbReference type="EMBL" id="CCBP010000414">
    <property type="protein sequence ID" value="CDO76782.1"/>
    <property type="molecule type" value="Genomic_DNA"/>
</dbReference>
<dbReference type="Pfam" id="PF02518">
    <property type="entry name" value="HATPase_c"/>
    <property type="match status" value="1"/>
</dbReference>
<keyword evidence="6 13" id="KW-0418">Kinase</keyword>
<dbReference type="InterPro" id="IPR006115">
    <property type="entry name" value="6PGDH_NADP-bd"/>
</dbReference>
<feature type="compositionally biased region" description="Polar residues" evidence="14">
    <location>
        <begin position="1"/>
        <end position="16"/>
    </location>
</feature>
<dbReference type="InterPro" id="IPR013328">
    <property type="entry name" value="6PGD_dom2"/>
</dbReference>
<dbReference type="GO" id="GO:0004740">
    <property type="term" value="F:pyruvate dehydrogenase (acetyl-transferring) kinase activity"/>
    <property type="evidence" value="ECO:0007669"/>
    <property type="project" value="UniProtKB-EC"/>
</dbReference>
<keyword evidence="5 13" id="KW-0547">Nucleotide-binding</keyword>
<name>A0A060SQJ3_PYCCI</name>
<dbReference type="GO" id="GO:0004616">
    <property type="term" value="F:phosphogluconate dehydrogenase (decarboxylating) activity"/>
    <property type="evidence" value="ECO:0007669"/>
    <property type="project" value="InterPro"/>
</dbReference>
<evidence type="ECO:0000256" key="4">
    <source>
        <dbReference type="ARBA" id="ARBA00022679"/>
    </source>
</evidence>
<dbReference type="Pfam" id="PF00393">
    <property type="entry name" value="6PGD"/>
    <property type="match status" value="2"/>
</dbReference>
<dbReference type="SUPFAM" id="SSF69012">
    <property type="entry name" value="alpha-ketoacid dehydrogenase kinase, N-terminal domain"/>
    <property type="match status" value="1"/>
</dbReference>
<dbReference type="InterPro" id="IPR006114">
    <property type="entry name" value="6PGDH_C"/>
</dbReference>
<dbReference type="InterPro" id="IPR036784">
    <property type="entry name" value="AK/P_DHK_N_sf"/>
</dbReference>
<dbReference type="AlphaFoldDB" id="A0A060SQJ3"/>
<evidence type="ECO:0000256" key="8">
    <source>
        <dbReference type="ARBA" id="ARBA00023002"/>
    </source>
</evidence>
<dbReference type="InterPro" id="IPR039028">
    <property type="entry name" value="BCKD/PDK"/>
</dbReference>
<dbReference type="GO" id="GO:0006098">
    <property type="term" value="P:pentose-phosphate shunt"/>
    <property type="evidence" value="ECO:0007669"/>
    <property type="project" value="UniProtKB-UniPathway"/>
</dbReference>
<evidence type="ECO:0000256" key="1">
    <source>
        <dbReference type="ARBA" id="ARBA00004874"/>
    </source>
</evidence>
<dbReference type="FunFam" id="3.40.50.720:FF:000634">
    <property type="entry name" value="6-phosphogluconate dehydrogenase, decarboxylating"/>
    <property type="match status" value="1"/>
</dbReference>
<dbReference type="SUPFAM" id="SSF55874">
    <property type="entry name" value="ATPase domain of HSP90 chaperone/DNA topoisomerase II/histidine kinase"/>
    <property type="match status" value="1"/>
</dbReference>
<keyword evidence="9" id="KW-0311">Gluconate utilization</keyword>
<dbReference type="Gene3D" id="1.10.1040.10">
    <property type="entry name" value="N-(1-d-carboxylethyl)-l-norvaline Dehydrogenase, domain 2"/>
    <property type="match status" value="1"/>
</dbReference>
<dbReference type="InterPro" id="IPR006183">
    <property type="entry name" value="Pgluconate_DH"/>
</dbReference>
<evidence type="ECO:0000256" key="13">
    <source>
        <dbReference type="RuleBase" id="RU366032"/>
    </source>
</evidence>
<accession>A0A060SQJ3</accession>
<dbReference type="InterPro" id="IPR018955">
    <property type="entry name" value="BCDHK/PDK_N"/>
</dbReference>
<gene>
    <name evidence="16" type="ORF">BN946_scf184978.g11</name>
</gene>
<organism evidence="16 17">
    <name type="scientific">Pycnoporus cinnabarinus</name>
    <name type="common">Cinnabar-red polypore</name>
    <name type="synonym">Trametes cinnabarina</name>
    <dbReference type="NCBI Taxonomy" id="5643"/>
    <lineage>
        <taxon>Eukaryota</taxon>
        <taxon>Fungi</taxon>
        <taxon>Dikarya</taxon>
        <taxon>Basidiomycota</taxon>
        <taxon>Agaricomycotina</taxon>
        <taxon>Agaricomycetes</taxon>
        <taxon>Polyporales</taxon>
        <taxon>Polyporaceae</taxon>
        <taxon>Trametes</taxon>
    </lineage>
</organism>
<dbReference type="PROSITE" id="PS50109">
    <property type="entry name" value="HIS_KIN"/>
    <property type="match status" value="1"/>
</dbReference>
<dbReference type="PANTHER" id="PTHR11947:SF3">
    <property type="entry name" value="[PYRUVATE DEHYDROGENASE (ACETYL-TRANSFERRING)] KINASE, MITOCHONDRIAL"/>
    <property type="match status" value="1"/>
</dbReference>
<dbReference type="PANTHER" id="PTHR11947">
    <property type="entry name" value="PYRUVATE DEHYDROGENASE KINASE"/>
    <property type="match status" value="1"/>
</dbReference>
<evidence type="ECO:0000256" key="2">
    <source>
        <dbReference type="ARBA" id="ARBA00006155"/>
    </source>
</evidence>
<evidence type="ECO:0000256" key="12">
    <source>
        <dbReference type="ARBA" id="ARBA00048201"/>
    </source>
</evidence>
<dbReference type="EC" id="2.7.11.-" evidence="13"/>
<dbReference type="InterPro" id="IPR003594">
    <property type="entry name" value="HATPase_dom"/>
</dbReference>
<dbReference type="InterPro" id="IPR005467">
    <property type="entry name" value="His_kinase_dom"/>
</dbReference>
<dbReference type="SUPFAM" id="SSF48179">
    <property type="entry name" value="6-phosphogluconate dehydrogenase C-terminal domain-like"/>
    <property type="match status" value="1"/>
</dbReference>
<evidence type="ECO:0000256" key="6">
    <source>
        <dbReference type="ARBA" id="ARBA00022777"/>
    </source>
</evidence>
<dbReference type="InterPro" id="IPR036890">
    <property type="entry name" value="HATPase_C_sf"/>
</dbReference>
<comment type="similarity">
    <text evidence="3">Belongs to the 6-phosphogluconate dehydrogenase family.</text>
</comment>
<dbReference type="GO" id="GO:0010906">
    <property type="term" value="P:regulation of glucose metabolic process"/>
    <property type="evidence" value="ECO:0007669"/>
    <property type="project" value="TreeGrafter"/>
</dbReference>
<dbReference type="Pfam" id="PF03446">
    <property type="entry name" value="NAD_binding_2"/>
    <property type="match status" value="1"/>
</dbReference>
<evidence type="ECO:0000259" key="15">
    <source>
        <dbReference type="PROSITE" id="PS50109"/>
    </source>
</evidence>
<keyword evidence="17" id="KW-1185">Reference proteome</keyword>
<evidence type="ECO:0000256" key="3">
    <source>
        <dbReference type="ARBA" id="ARBA00008419"/>
    </source>
</evidence>
<dbReference type="GO" id="GO:0019521">
    <property type="term" value="P:D-gluconate metabolic process"/>
    <property type="evidence" value="ECO:0007669"/>
    <property type="project" value="UniProtKB-KW"/>
</dbReference>